<sequence>MPLIKKRLNLTATNDQKGCKFLGLPAELRNRVYELTFEKRPCAVPRRSLSNSKGLMKGPALLLVCKQIHCEAIKIYYNNTSFDFARIYRLEQWMRKVGPVHGRELTEVVLSGGTCCTPAVNESFLAFSKEWAIEKAHVKEGVLFMKLSKSHRFTMSRGASEDTPRMTTRYKH</sequence>
<evidence type="ECO:0000313" key="1">
    <source>
        <dbReference type="EMBL" id="UJO20962.1"/>
    </source>
</evidence>
<reference evidence="1" key="2">
    <citation type="journal article" date="2022" name="Microb. Genom.">
        <title>A chromosome-scale genome assembly of the tomato pathogen Cladosporium fulvum reveals a compartmentalized genome architecture and the presence of a dispensable chromosome.</title>
        <authorList>
            <person name="Zaccaron A.Z."/>
            <person name="Chen L.H."/>
            <person name="Samaras A."/>
            <person name="Stergiopoulos I."/>
        </authorList>
    </citation>
    <scope>NUCLEOTIDE SEQUENCE</scope>
    <source>
        <strain evidence="1">Race5_Kim</strain>
    </source>
</reference>
<dbReference type="EMBL" id="CP090170">
    <property type="protein sequence ID" value="UJO20962.1"/>
    <property type="molecule type" value="Genomic_DNA"/>
</dbReference>
<protein>
    <submittedName>
        <fullName evidence="1">Uncharacterized protein</fullName>
    </submittedName>
</protein>
<name>A0A9Q8PEJ9_PASFU</name>
<dbReference type="OrthoDB" id="3645087at2759"/>
<proteinExistence type="predicted"/>
<reference evidence="1" key="1">
    <citation type="submission" date="2021-12" db="EMBL/GenBank/DDBJ databases">
        <authorList>
            <person name="Zaccaron A."/>
            <person name="Stergiopoulos I."/>
        </authorList>
    </citation>
    <scope>NUCLEOTIDE SEQUENCE</scope>
    <source>
        <strain evidence="1">Race5_Kim</strain>
    </source>
</reference>
<accession>A0A9Q8PEJ9</accession>
<dbReference type="KEGG" id="ffu:CLAFUR5_11560"/>
<dbReference type="RefSeq" id="XP_047765328.1">
    <property type="nucleotide sequence ID" value="XM_047910708.1"/>
</dbReference>
<keyword evidence="2" id="KW-1185">Reference proteome</keyword>
<dbReference type="PANTHER" id="PTHR42085">
    <property type="entry name" value="F-BOX DOMAIN-CONTAINING PROTEIN"/>
    <property type="match status" value="1"/>
</dbReference>
<dbReference type="GeneID" id="71991438"/>
<dbReference type="PANTHER" id="PTHR42085:SF2">
    <property type="entry name" value="F-BOX DOMAIN-CONTAINING PROTEIN"/>
    <property type="match status" value="1"/>
</dbReference>
<organism evidence="1 2">
    <name type="scientific">Passalora fulva</name>
    <name type="common">Tomato leaf mold</name>
    <name type="synonym">Cladosporium fulvum</name>
    <dbReference type="NCBI Taxonomy" id="5499"/>
    <lineage>
        <taxon>Eukaryota</taxon>
        <taxon>Fungi</taxon>
        <taxon>Dikarya</taxon>
        <taxon>Ascomycota</taxon>
        <taxon>Pezizomycotina</taxon>
        <taxon>Dothideomycetes</taxon>
        <taxon>Dothideomycetidae</taxon>
        <taxon>Mycosphaerellales</taxon>
        <taxon>Mycosphaerellaceae</taxon>
        <taxon>Fulvia</taxon>
    </lineage>
</organism>
<evidence type="ECO:0000313" key="2">
    <source>
        <dbReference type="Proteomes" id="UP000756132"/>
    </source>
</evidence>
<dbReference type="InterPro" id="IPR038883">
    <property type="entry name" value="AN11006-like"/>
</dbReference>
<dbReference type="AlphaFoldDB" id="A0A9Q8PEJ9"/>
<gene>
    <name evidence="1" type="ORF">CLAFUR5_11560</name>
</gene>
<dbReference type="Proteomes" id="UP000756132">
    <property type="component" value="Chromosome 8"/>
</dbReference>